<dbReference type="SUPFAM" id="SSF51445">
    <property type="entry name" value="(Trans)glycosidases"/>
    <property type="match status" value="1"/>
</dbReference>
<keyword evidence="6" id="KW-0326">Glycosidase</keyword>
<evidence type="ECO:0000256" key="6">
    <source>
        <dbReference type="RuleBase" id="RU610713"/>
    </source>
</evidence>
<feature type="chain" id="PRO_5004580456" description="Hyaluronidase" evidence="7">
    <location>
        <begin position="24"/>
        <end position="368"/>
    </location>
</feature>
<evidence type="ECO:0000256" key="5">
    <source>
        <dbReference type="PIRSR" id="PIRSR038193-3"/>
    </source>
</evidence>
<sequence length="368" mass="42819">MFPREIFLWTFYLFLSRFETSLALIEPQHDFIVIWNVPTQKCSKLNFTFDLSKYNIIHNENGSFDGEKITIFYKIGKFPSISNSGEYINGGLPQLGQFSDHLDQVKEDVTDAIPDAEFNGFAVIDWESWRPTFQYNWGELNKYKEESRNLVKKGHLLSNTTFEIETRAEFEFEIAARLYMQYTINISQTLRPRGNWGYYGFPDCYNYEHLEKYCSNDIQHYNDKTSWLFNSSSVLYPSIYISKNNITENSVRIYGKLYEANRVGQKLAIYPYAIVHYQDGTDFLSAEDLLITIGQAGGLRFPGIVLWGSSSTLGSKEKCEEFSIYFNTILGPVLNKIRSVLKNKTESLQFPDSLDPELWAEKIIQFYQ</sequence>
<name>T1JN23_STRMM</name>
<comment type="similarity">
    <text evidence="1 3 6">Belongs to the glycosyl hydrolase 56 family.</text>
</comment>
<dbReference type="Gene3D" id="3.20.20.70">
    <property type="entry name" value="Aldolase class I"/>
    <property type="match status" value="1"/>
</dbReference>
<feature type="signal peptide" evidence="7">
    <location>
        <begin position="1"/>
        <end position="23"/>
    </location>
</feature>
<dbReference type="PANTHER" id="PTHR11769">
    <property type="entry name" value="HYALURONIDASE"/>
    <property type="match status" value="1"/>
</dbReference>
<keyword evidence="2 5" id="KW-1015">Disulfide bond</keyword>
<feature type="active site" description="Proton donor" evidence="4">
    <location>
        <position position="127"/>
    </location>
</feature>
<dbReference type="GO" id="GO:0030214">
    <property type="term" value="P:hyaluronan catabolic process"/>
    <property type="evidence" value="ECO:0007669"/>
    <property type="project" value="TreeGrafter"/>
</dbReference>
<dbReference type="EC" id="3.2.1.35" evidence="6"/>
<dbReference type="EnsemblMetazoa" id="SMAR015252-RA">
    <property type="protein sequence ID" value="SMAR015252-PA"/>
    <property type="gene ID" value="SMAR015252"/>
</dbReference>
<dbReference type="eggNOG" id="ENOG502QTUU">
    <property type="taxonomic scope" value="Eukaryota"/>
</dbReference>
<dbReference type="InterPro" id="IPR018155">
    <property type="entry name" value="Hyaluronidase"/>
</dbReference>
<evidence type="ECO:0000256" key="7">
    <source>
        <dbReference type="SAM" id="SignalP"/>
    </source>
</evidence>
<keyword evidence="6" id="KW-0378">Hydrolase</keyword>
<dbReference type="HOGENOM" id="CLU_036366_2_0_1"/>
<dbReference type="Proteomes" id="UP000014500">
    <property type="component" value="Unassembled WGS sequence"/>
</dbReference>
<dbReference type="Pfam" id="PF01630">
    <property type="entry name" value="Glyco_hydro_56"/>
    <property type="match status" value="1"/>
</dbReference>
<dbReference type="PIRSF" id="PIRSF038193">
    <property type="entry name" value="Hyaluronidase"/>
    <property type="match status" value="1"/>
</dbReference>
<dbReference type="GO" id="GO:0004415">
    <property type="term" value="F:hyalurononglucosaminidase activity"/>
    <property type="evidence" value="ECO:0007669"/>
    <property type="project" value="UniProtKB-UniRule"/>
</dbReference>
<organism evidence="8 9">
    <name type="scientific">Strigamia maritima</name>
    <name type="common">European centipede</name>
    <name type="synonym">Geophilus maritimus</name>
    <dbReference type="NCBI Taxonomy" id="126957"/>
    <lineage>
        <taxon>Eukaryota</taxon>
        <taxon>Metazoa</taxon>
        <taxon>Ecdysozoa</taxon>
        <taxon>Arthropoda</taxon>
        <taxon>Myriapoda</taxon>
        <taxon>Chilopoda</taxon>
        <taxon>Pleurostigmophora</taxon>
        <taxon>Geophilomorpha</taxon>
        <taxon>Linotaeniidae</taxon>
        <taxon>Strigamia</taxon>
    </lineage>
</organism>
<feature type="disulfide bond" evidence="5">
    <location>
        <begin position="42"/>
        <end position="319"/>
    </location>
</feature>
<reference evidence="9" key="1">
    <citation type="submission" date="2011-05" db="EMBL/GenBank/DDBJ databases">
        <authorList>
            <person name="Richards S.R."/>
            <person name="Qu J."/>
            <person name="Jiang H."/>
            <person name="Jhangiani S.N."/>
            <person name="Agravi P."/>
            <person name="Goodspeed R."/>
            <person name="Gross S."/>
            <person name="Mandapat C."/>
            <person name="Jackson L."/>
            <person name="Mathew T."/>
            <person name="Pu L."/>
            <person name="Thornton R."/>
            <person name="Saada N."/>
            <person name="Wilczek-Boney K.B."/>
            <person name="Lee S."/>
            <person name="Kovar C."/>
            <person name="Wu Y."/>
            <person name="Scherer S.E."/>
            <person name="Worley K.C."/>
            <person name="Muzny D.M."/>
            <person name="Gibbs R."/>
        </authorList>
    </citation>
    <scope>NUCLEOTIDE SEQUENCE</scope>
    <source>
        <strain evidence="9">Brora</strain>
    </source>
</reference>
<dbReference type="InterPro" id="IPR017853">
    <property type="entry name" value="GH"/>
</dbReference>
<accession>T1JN23</accession>
<evidence type="ECO:0000313" key="8">
    <source>
        <dbReference type="EnsemblMetazoa" id="SMAR015252-PA"/>
    </source>
</evidence>
<evidence type="ECO:0000256" key="3">
    <source>
        <dbReference type="PIRNR" id="PIRNR038193"/>
    </source>
</evidence>
<feature type="disulfide bond" evidence="5">
    <location>
        <begin position="204"/>
        <end position="214"/>
    </location>
</feature>
<dbReference type="PANTHER" id="PTHR11769:SF35">
    <property type="entry name" value="HYALURONIDASE"/>
    <property type="match status" value="1"/>
</dbReference>
<reference evidence="8" key="2">
    <citation type="submission" date="2015-02" db="UniProtKB">
        <authorList>
            <consortium name="EnsemblMetazoa"/>
        </authorList>
    </citation>
    <scope>IDENTIFICATION</scope>
</reference>
<dbReference type="EMBL" id="JH430212">
    <property type="status" value="NOT_ANNOTATED_CDS"/>
    <property type="molecule type" value="Genomic_DNA"/>
</dbReference>
<keyword evidence="9" id="KW-1185">Reference proteome</keyword>
<comment type="catalytic activity">
    <reaction evidence="6">
        <text>Random hydrolysis of (1-&gt;4)-linkages between N-acetyl-beta-D-glucosamine and D-glucuronate residues in hyaluronate.</text>
        <dbReference type="EC" id="3.2.1.35"/>
    </reaction>
</comment>
<evidence type="ECO:0000256" key="4">
    <source>
        <dbReference type="PIRSR" id="PIRSR038193-1"/>
    </source>
</evidence>
<proteinExistence type="inferred from homology"/>
<evidence type="ECO:0000313" key="9">
    <source>
        <dbReference type="Proteomes" id="UP000014500"/>
    </source>
</evidence>
<dbReference type="GO" id="GO:0005975">
    <property type="term" value="P:carbohydrate metabolic process"/>
    <property type="evidence" value="ECO:0007669"/>
    <property type="project" value="UniProtKB-UniRule"/>
</dbReference>
<evidence type="ECO:0000256" key="2">
    <source>
        <dbReference type="ARBA" id="ARBA00023157"/>
    </source>
</evidence>
<dbReference type="OMA" id="FPSIYMD"/>
<keyword evidence="7" id="KW-0732">Signal</keyword>
<protein>
    <recommendedName>
        <fullName evidence="6">Hyaluronidase</fullName>
        <ecNumber evidence="6">3.2.1.35</ecNumber>
    </recommendedName>
</protein>
<dbReference type="PRINTS" id="PR00846">
    <property type="entry name" value="GLHYDRLASE56"/>
</dbReference>
<dbReference type="STRING" id="126957.T1JN23"/>
<evidence type="ECO:0000256" key="1">
    <source>
        <dbReference type="ARBA" id="ARBA00008871"/>
    </source>
</evidence>
<dbReference type="InterPro" id="IPR013785">
    <property type="entry name" value="Aldolase_TIM"/>
</dbReference>
<dbReference type="PhylomeDB" id="T1JN23"/>
<dbReference type="AlphaFoldDB" id="T1JN23"/>